<dbReference type="STRING" id="1278073.MYSTI_02300"/>
<evidence type="ECO:0000256" key="1">
    <source>
        <dbReference type="SAM" id="MobiDB-lite"/>
    </source>
</evidence>
<dbReference type="AlphaFoldDB" id="L7U703"/>
<feature type="transmembrane region" description="Helical" evidence="2">
    <location>
        <begin position="27"/>
        <end position="48"/>
    </location>
</feature>
<reference evidence="3 4" key="1">
    <citation type="journal article" date="2013" name="Genome Announc.">
        <title>Complete genome sequence of Myxococcus stipitatus strain DSM 14675, a fruiting myxobacterium.</title>
        <authorList>
            <person name="Huntley S."/>
            <person name="Kneip S."/>
            <person name="Treuner-Lange A."/>
            <person name="Sogaard-Andersen L."/>
        </authorList>
    </citation>
    <scope>NUCLEOTIDE SEQUENCE [LARGE SCALE GENOMIC DNA]</scope>
    <source>
        <strain evidence="4">DSM 14675 / JCM 12634 / Mx s8</strain>
    </source>
</reference>
<dbReference type="HOGENOM" id="CLU_1957218_0_0_7"/>
<name>L7U703_MYXSD</name>
<protein>
    <submittedName>
        <fullName evidence="3">Uncharacterized protein</fullName>
    </submittedName>
</protein>
<dbReference type="KEGG" id="msd:MYSTI_02300"/>
<evidence type="ECO:0000313" key="3">
    <source>
        <dbReference type="EMBL" id="AGC43620.1"/>
    </source>
</evidence>
<dbReference type="EMBL" id="CP004025">
    <property type="protein sequence ID" value="AGC43620.1"/>
    <property type="molecule type" value="Genomic_DNA"/>
</dbReference>
<evidence type="ECO:0000256" key="2">
    <source>
        <dbReference type="SAM" id="Phobius"/>
    </source>
</evidence>
<feature type="compositionally biased region" description="Low complexity" evidence="1">
    <location>
        <begin position="112"/>
        <end position="128"/>
    </location>
</feature>
<feature type="transmembrane region" description="Helical" evidence="2">
    <location>
        <begin position="54"/>
        <end position="79"/>
    </location>
</feature>
<keyword evidence="2" id="KW-0472">Membrane</keyword>
<organism evidence="3 4">
    <name type="scientific">Myxococcus stipitatus (strain DSM 14675 / JCM 12634 / Mx s8)</name>
    <dbReference type="NCBI Taxonomy" id="1278073"/>
    <lineage>
        <taxon>Bacteria</taxon>
        <taxon>Pseudomonadati</taxon>
        <taxon>Myxococcota</taxon>
        <taxon>Myxococcia</taxon>
        <taxon>Myxococcales</taxon>
        <taxon>Cystobacterineae</taxon>
        <taxon>Myxococcaceae</taxon>
        <taxon>Myxococcus</taxon>
    </lineage>
</organism>
<keyword evidence="4" id="KW-1185">Reference proteome</keyword>
<dbReference type="Proteomes" id="UP000011131">
    <property type="component" value="Chromosome"/>
</dbReference>
<proteinExistence type="predicted"/>
<keyword evidence="2" id="KW-1133">Transmembrane helix</keyword>
<evidence type="ECO:0000313" key="4">
    <source>
        <dbReference type="Proteomes" id="UP000011131"/>
    </source>
</evidence>
<feature type="region of interest" description="Disordered" evidence="1">
    <location>
        <begin position="84"/>
        <end position="128"/>
    </location>
</feature>
<accession>L7U703</accession>
<gene>
    <name evidence="3" type="ordered locus">MYSTI_02300</name>
</gene>
<keyword evidence="2" id="KW-0812">Transmembrane</keyword>
<sequence>MAGPSPKHDRNAAARAQSRFNSGLETLISLYAGGLISLLCAIGLGWLSMNRAPLVVLCLSLGLPLMIAGWKVLACLLWGRAPRDARPESIGSEPVADASIPFEMGDVSDLPSGDASCGDSSGGSSCNE</sequence>